<comment type="caution">
    <text evidence="2">The sequence shown here is derived from an EMBL/GenBank/DDBJ whole genome shotgun (WGS) entry which is preliminary data.</text>
</comment>
<dbReference type="Proteomes" id="UP000050471">
    <property type="component" value="Unassembled WGS sequence"/>
</dbReference>
<protein>
    <recommendedName>
        <fullName evidence="4">DUF1223 domain-containing protein</fullName>
    </recommendedName>
</protein>
<dbReference type="PANTHER" id="PTHR36057">
    <property type="match status" value="1"/>
</dbReference>
<sequence>MRVIFGAAMAMVMAVGVATAQDRSLMVVELFTSQGCSSCPPADQLLADMSDHPNLLPLAFHVDYWDYIGWKDTFAQPQFTQRQEGYRRVAEARYKYTPQMVIGGVTQVVGNRPMDVFAALDDHRDRMGQVMLSSRKTDQGVVVSAKTVTRAALEAEMVALLVYFIPSEMVTITRGENAGQQIEYTNIVTELTPLTTWDGAGELELTLPVLEGQAAALVLQSLTPKGYPGPIQAAIRLK</sequence>
<dbReference type="InterPro" id="IPR010634">
    <property type="entry name" value="DUF1223"/>
</dbReference>
<dbReference type="SUPFAM" id="SSF52833">
    <property type="entry name" value="Thioredoxin-like"/>
    <property type="match status" value="1"/>
</dbReference>
<dbReference type="OrthoDB" id="9808254at2"/>
<keyword evidence="1" id="KW-0732">Signal</keyword>
<gene>
    <name evidence="2" type="ORF">AKJ29_11790</name>
</gene>
<dbReference type="PANTHER" id="PTHR36057:SF1">
    <property type="entry name" value="LIPOPROTEIN LIPID ATTACHMENT SITE-LIKE PROTEIN, PUTATIVE (DUF1223)-RELATED"/>
    <property type="match status" value="1"/>
</dbReference>
<dbReference type="InterPro" id="IPR036249">
    <property type="entry name" value="Thioredoxin-like_sf"/>
</dbReference>
<accession>A0A0P7J5M7</accession>
<keyword evidence="3" id="KW-1185">Reference proteome</keyword>
<feature type="chain" id="PRO_5006140155" description="DUF1223 domain-containing protein" evidence="1">
    <location>
        <begin position="21"/>
        <end position="238"/>
    </location>
</feature>
<feature type="signal peptide" evidence="1">
    <location>
        <begin position="1"/>
        <end position="20"/>
    </location>
</feature>
<proteinExistence type="predicted"/>
<dbReference type="Pfam" id="PF06764">
    <property type="entry name" value="DUF1223"/>
    <property type="match status" value="1"/>
</dbReference>
<organism evidence="2 3">
    <name type="scientific">Aliiroseovarius crassostreae</name>
    <dbReference type="NCBI Taxonomy" id="154981"/>
    <lineage>
        <taxon>Bacteria</taxon>
        <taxon>Pseudomonadati</taxon>
        <taxon>Pseudomonadota</taxon>
        <taxon>Alphaproteobacteria</taxon>
        <taxon>Rhodobacterales</taxon>
        <taxon>Paracoccaceae</taxon>
        <taxon>Aliiroseovarius</taxon>
    </lineage>
</organism>
<reference evidence="2 3" key="1">
    <citation type="submission" date="2015-09" db="EMBL/GenBank/DDBJ databases">
        <title>Draft genome sequence of Aliiroseovarius crassostreae CV919-312TSm, the causative agent of Roseovarius Oyster Disease (formerly Juvenile Oyster Disease).</title>
        <authorList>
            <person name="Kessner L."/>
            <person name="Spinard E."/>
            <person name="Nelson D."/>
        </authorList>
    </citation>
    <scope>NUCLEOTIDE SEQUENCE [LARGE SCALE GENOMIC DNA]</scope>
    <source>
        <strain evidence="2 3">CV919-312</strain>
    </source>
</reference>
<evidence type="ECO:0000313" key="3">
    <source>
        <dbReference type="Proteomes" id="UP000050471"/>
    </source>
</evidence>
<evidence type="ECO:0000313" key="2">
    <source>
        <dbReference type="EMBL" id="KPN63348.1"/>
    </source>
</evidence>
<dbReference type="EMBL" id="LKBA01000006">
    <property type="protein sequence ID" value="KPN63348.1"/>
    <property type="molecule type" value="Genomic_DNA"/>
</dbReference>
<evidence type="ECO:0000256" key="1">
    <source>
        <dbReference type="SAM" id="SignalP"/>
    </source>
</evidence>
<dbReference type="AlphaFoldDB" id="A0A0P7J5M7"/>
<dbReference type="RefSeq" id="WP_055189613.1">
    <property type="nucleotide sequence ID" value="NZ_LKBA01000006.1"/>
</dbReference>
<name>A0A0P7J5M7_9RHOB</name>
<evidence type="ECO:0008006" key="4">
    <source>
        <dbReference type="Google" id="ProtNLM"/>
    </source>
</evidence>